<evidence type="ECO:0000313" key="1">
    <source>
        <dbReference type="EMBL" id="KRR03901.1"/>
    </source>
</evidence>
<dbReference type="Proteomes" id="UP000050863">
    <property type="component" value="Unassembled WGS sequence"/>
</dbReference>
<organism evidence="1 2">
    <name type="scientific">Bradyrhizobium jicamae</name>
    <dbReference type="NCBI Taxonomy" id="280332"/>
    <lineage>
        <taxon>Bacteria</taxon>
        <taxon>Pseudomonadati</taxon>
        <taxon>Pseudomonadota</taxon>
        <taxon>Alphaproteobacteria</taxon>
        <taxon>Hyphomicrobiales</taxon>
        <taxon>Nitrobacteraceae</taxon>
        <taxon>Bradyrhizobium</taxon>
    </lineage>
</organism>
<sequence>MAFFGSAAPIAAFVAITQTAGGAGQNPERSGGPKRQRRMAKAGYFVSRCKARWSDRYRVFSSPARGGK</sequence>
<protein>
    <submittedName>
        <fullName evidence="1">Uncharacterized protein</fullName>
    </submittedName>
</protein>
<accession>A0A0R3LDX2</accession>
<keyword evidence="2" id="KW-1185">Reference proteome</keyword>
<gene>
    <name evidence="1" type="ORF">CQ12_32595</name>
</gene>
<proteinExistence type="predicted"/>
<evidence type="ECO:0000313" key="2">
    <source>
        <dbReference type="Proteomes" id="UP000050863"/>
    </source>
</evidence>
<dbReference type="AlphaFoldDB" id="A0A0R3LDX2"/>
<dbReference type="EMBL" id="LLXZ01000139">
    <property type="protein sequence ID" value="KRR03901.1"/>
    <property type="molecule type" value="Genomic_DNA"/>
</dbReference>
<reference evidence="1 2" key="1">
    <citation type="submission" date="2014-03" db="EMBL/GenBank/DDBJ databases">
        <title>Bradyrhizobium valentinum sp. nov., isolated from effective nodules of Lupinus mariae-josephae, a lupine endemic of basic-lime soils in Eastern Spain.</title>
        <authorList>
            <person name="Duran D."/>
            <person name="Rey L."/>
            <person name="Navarro A."/>
            <person name="Busquets A."/>
            <person name="Imperial J."/>
            <person name="Ruiz-Argueso T."/>
        </authorList>
    </citation>
    <scope>NUCLEOTIDE SEQUENCE [LARGE SCALE GENOMIC DNA]</scope>
    <source>
        <strain evidence="1 2">PAC68</strain>
    </source>
</reference>
<comment type="caution">
    <text evidence="1">The sequence shown here is derived from an EMBL/GenBank/DDBJ whole genome shotgun (WGS) entry which is preliminary data.</text>
</comment>
<name>A0A0R3LDX2_9BRAD</name>